<dbReference type="OrthoDB" id="411871at2759"/>
<name>A0A4C1UH36_EUMVA</name>
<evidence type="ECO:0000256" key="1">
    <source>
        <dbReference type="SAM" id="SignalP"/>
    </source>
</evidence>
<comment type="caution">
    <text evidence="2">The sequence shown here is derived from an EMBL/GenBank/DDBJ whole genome shotgun (WGS) entry which is preliminary data.</text>
</comment>
<dbReference type="EMBL" id="BGZK01000172">
    <property type="protein sequence ID" value="GBP25793.1"/>
    <property type="molecule type" value="Genomic_DNA"/>
</dbReference>
<keyword evidence="1" id="KW-0732">Signal</keyword>
<reference evidence="2 3" key="1">
    <citation type="journal article" date="2019" name="Commun. Biol.">
        <title>The bagworm genome reveals a unique fibroin gene that provides high tensile strength.</title>
        <authorList>
            <person name="Kono N."/>
            <person name="Nakamura H."/>
            <person name="Ohtoshi R."/>
            <person name="Tomita M."/>
            <person name="Numata K."/>
            <person name="Arakawa K."/>
        </authorList>
    </citation>
    <scope>NUCLEOTIDE SEQUENCE [LARGE SCALE GENOMIC DNA]</scope>
</reference>
<dbReference type="AlphaFoldDB" id="A0A4C1UH36"/>
<evidence type="ECO:0000313" key="2">
    <source>
        <dbReference type="EMBL" id="GBP25793.1"/>
    </source>
</evidence>
<dbReference type="Proteomes" id="UP000299102">
    <property type="component" value="Unassembled WGS sequence"/>
</dbReference>
<feature type="chain" id="PRO_5020028299" evidence="1">
    <location>
        <begin position="22"/>
        <end position="122"/>
    </location>
</feature>
<sequence length="122" mass="13012">MGWYGLVKGSVLLAAGALAAADCTHATEGPSTEGCTGLEFLRFIQSNLQRSELEQLVEAERRKIASRPKGDLAKGTRKSLNSGVYVEEDQTLNDESITATIAGNCRIGVVSVYYEGDMSIGP</sequence>
<organism evidence="2 3">
    <name type="scientific">Eumeta variegata</name>
    <name type="common">Bagworm moth</name>
    <name type="synonym">Eumeta japonica</name>
    <dbReference type="NCBI Taxonomy" id="151549"/>
    <lineage>
        <taxon>Eukaryota</taxon>
        <taxon>Metazoa</taxon>
        <taxon>Ecdysozoa</taxon>
        <taxon>Arthropoda</taxon>
        <taxon>Hexapoda</taxon>
        <taxon>Insecta</taxon>
        <taxon>Pterygota</taxon>
        <taxon>Neoptera</taxon>
        <taxon>Endopterygota</taxon>
        <taxon>Lepidoptera</taxon>
        <taxon>Glossata</taxon>
        <taxon>Ditrysia</taxon>
        <taxon>Tineoidea</taxon>
        <taxon>Psychidae</taxon>
        <taxon>Oiketicinae</taxon>
        <taxon>Eumeta</taxon>
    </lineage>
</organism>
<protein>
    <submittedName>
        <fullName evidence="2">Uncharacterized protein</fullName>
    </submittedName>
</protein>
<feature type="signal peptide" evidence="1">
    <location>
        <begin position="1"/>
        <end position="21"/>
    </location>
</feature>
<proteinExistence type="predicted"/>
<gene>
    <name evidence="2" type="ORF">EVAR_94812_1</name>
</gene>
<keyword evidence="3" id="KW-1185">Reference proteome</keyword>
<accession>A0A4C1UH36</accession>
<evidence type="ECO:0000313" key="3">
    <source>
        <dbReference type="Proteomes" id="UP000299102"/>
    </source>
</evidence>